<feature type="disulfide bond" evidence="5">
    <location>
        <begin position="119"/>
        <end position="128"/>
    </location>
</feature>
<feature type="non-terminal residue" evidence="8">
    <location>
        <position position="1"/>
    </location>
</feature>
<dbReference type="PROSITE" id="PS01187">
    <property type="entry name" value="EGF_CA"/>
    <property type="match status" value="1"/>
</dbReference>
<dbReference type="PROSITE" id="PS50026">
    <property type="entry name" value="EGF_3"/>
    <property type="match status" value="2"/>
</dbReference>
<dbReference type="Pfam" id="PF00008">
    <property type="entry name" value="EGF"/>
    <property type="match status" value="2"/>
</dbReference>
<dbReference type="SMART" id="SM00181">
    <property type="entry name" value="EGF"/>
    <property type="match status" value="2"/>
</dbReference>
<dbReference type="InterPro" id="IPR006571">
    <property type="entry name" value="TLDc_dom"/>
</dbReference>
<comment type="caution">
    <text evidence="5">Lacks conserved residue(s) required for the propagation of feature annotation.</text>
</comment>
<evidence type="ECO:0000256" key="4">
    <source>
        <dbReference type="ARBA" id="ARBA00023157"/>
    </source>
</evidence>
<sequence length="454" mass="50760">AFSQGSIGNLFYVNFMISEFSYLNITSIGRNLIQDENDCGYACLEIPSCFSYNVAAFPDVNGKLLCELLPSDKFNNSEKFNASKEFHHFFIPSMCDRSPCKNTGKCIPLYQRNGYKCICMKGFTGRNCETDINECRSNPCLNNGTCKDRINGFNCSCPAGYAGKRCEIGGEKDNGHVTVVEGVVLYLRNVHQDDKSEGRLPLLEVRLNSRGRNYRFLCSRVITRLDELGKTFLVLFAVNFVTSPCTGNAMCVLYSGFDFSRKCSHRQGHHDLPCGLPLVDCVYFENIISSVVTRFLSPAIGNNSNWALCWQASTHGWAASTFHNKCDGKRHTITIIKKDQYVFGGYTNIPWTFVDGYDSTSKSFIFSLLDKEGLGPFKSMVTNTSFAIYREPGYGPTFGGGHDIYIADNANQNANSYTNFGSSYSLPNEVADRYTILAGARYFSPDEVEVFYLT</sequence>
<dbReference type="PRINTS" id="PR00010">
    <property type="entry name" value="EGFBLOOD"/>
</dbReference>
<comment type="caution">
    <text evidence="8">The sequence shown here is derived from an EMBL/GenBank/DDBJ whole genome shotgun (WGS) entry which is preliminary data.</text>
</comment>
<dbReference type="SUPFAM" id="SSF57196">
    <property type="entry name" value="EGF/Laminin"/>
    <property type="match status" value="2"/>
</dbReference>
<keyword evidence="3" id="KW-0677">Repeat</keyword>
<dbReference type="PROSITE" id="PS00010">
    <property type="entry name" value="ASX_HYDROXYL"/>
    <property type="match status" value="1"/>
</dbReference>
<evidence type="ECO:0000259" key="6">
    <source>
        <dbReference type="PROSITE" id="PS50026"/>
    </source>
</evidence>
<dbReference type="InterPro" id="IPR001881">
    <property type="entry name" value="EGF-like_Ca-bd_dom"/>
</dbReference>
<feature type="domain" description="EGF-like" evidence="6">
    <location>
        <begin position="91"/>
        <end position="129"/>
    </location>
</feature>
<proteinExistence type="predicted"/>
<dbReference type="PANTHER" id="PTHR12916">
    <property type="entry name" value="CYTOCHROME C OXIDASE POLYPEPTIDE VIC-2"/>
    <property type="match status" value="1"/>
</dbReference>
<evidence type="ECO:0000256" key="2">
    <source>
        <dbReference type="ARBA" id="ARBA00022729"/>
    </source>
</evidence>
<dbReference type="SMART" id="SM00179">
    <property type="entry name" value="EGF_CA"/>
    <property type="match status" value="2"/>
</dbReference>
<organism evidence="8 9">
    <name type="scientific">Porites lobata</name>
    <dbReference type="NCBI Taxonomy" id="104759"/>
    <lineage>
        <taxon>Eukaryota</taxon>
        <taxon>Metazoa</taxon>
        <taxon>Cnidaria</taxon>
        <taxon>Anthozoa</taxon>
        <taxon>Hexacorallia</taxon>
        <taxon>Scleractinia</taxon>
        <taxon>Fungiina</taxon>
        <taxon>Poritidae</taxon>
        <taxon>Porites</taxon>
    </lineage>
</organism>
<dbReference type="PROSITE" id="PS00022">
    <property type="entry name" value="EGF_1"/>
    <property type="match status" value="2"/>
</dbReference>
<keyword evidence="2" id="KW-0732">Signal</keyword>
<evidence type="ECO:0000313" key="8">
    <source>
        <dbReference type="EMBL" id="CAH3116548.1"/>
    </source>
</evidence>
<protein>
    <submittedName>
        <fullName evidence="8">Uncharacterized protein</fullName>
    </submittedName>
</protein>
<evidence type="ECO:0000256" key="3">
    <source>
        <dbReference type="ARBA" id="ARBA00022737"/>
    </source>
</evidence>
<dbReference type="Proteomes" id="UP001159405">
    <property type="component" value="Unassembled WGS sequence"/>
</dbReference>
<feature type="disulfide bond" evidence="5">
    <location>
        <begin position="100"/>
        <end position="117"/>
    </location>
</feature>
<dbReference type="EMBL" id="CALNXK010000029">
    <property type="protein sequence ID" value="CAH3116548.1"/>
    <property type="molecule type" value="Genomic_DNA"/>
</dbReference>
<accession>A0ABN8NNW4</accession>
<keyword evidence="9" id="KW-1185">Reference proteome</keyword>
<evidence type="ECO:0000313" key="9">
    <source>
        <dbReference type="Proteomes" id="UP001159405"/>
    </source>
</evidence>
<evidence type="ECO:0000259" key="7">
    <source>
        <dbReference type="PROSITE" id="PS51886"/>
    </source>
</evidence>
<dbReference type="InterPro" id="IPR000152">
    <property type="entry name" value="EGF-type_Asp/Asn_hydroxyl_site"/>
</dbReference>
<gene>
    <name evidence="8" type="ORF">PLOB_00024126</name>
</gene>
<feature type="domain" description="TLDc" evidence="7">
    <location>
        <begin position="282"/>
        <end position="454"/>
    </location>
</feature>
<dbReference type="PROSITE" id="PS01186">
    <property type="entry name" value="EGF_2"/>
    <property type="match status" value="2"/>
</dbReference>
<dbReference type="SMART" id="SM00584">
    <property type="entry name" value="TLDc"/>
    <property type="match status" value="1"/>
</dbReference>
<reference evidence="8 9" key="1">
    <citation type="submission" date="2022-05" db="EMBL/GenBank/DDBJ databases">
        <authorList>
            <consortium name="Genoscope - CEA"/>
            <person name="William W."/>
        </authorList>
    </citation>
    <scope>NUCLEOTIDE SEQUENCE [LARGE SCALE GENOMIC DNA]</scope>
</reference>
<dbReference type="Pfam" id="PF07534">
    <property type="entry name" value="TLD"/>
    <property type="match status" value="1"/>
</dbReference>
<feature type="domain" description="EGF-like" evidence="6">
    <location>
        <begin position="131"/>
        <end position="167"/>
    </location>
</feature>
<dbReference type="CDD" id="cd00054">
    <property type="entry name" value="EGF_CA"/>
    <property type="match status" value="2"/>
</dbReference>
<dbReference type="InterPro" id="IPR000742">
    <property type="entry name" value="EGF"/>
</dbReference>
<feature type="disulfide bond" evidence="5">
    <location>
        <begin position="157"/>
        <end position="166"/>
    </location>
</feature>
<dbReference type="Gene3D" id="2.10.25.10">
    <property type="entry name" value="Laminin"/>
    <property type="match status" value="2"/>
</dbReference>
<keyword evidence="1 5" id="KW-0245">EGF-like domain</keyword>
<dbReference type="PANTHER" id="PTHR12916:SF4">
    <property type="entry name" value="UNINFLATABLE, ISOFORM C"/>
    <property type="match status" value="1"/>
</dbReference>
<dbReference type="PROSITE" id="PS51886">
    <property type="entry name" value="TLDC"/>
    <property type="match status" value="1"/>
</dbReference>
<dbReference type="InterPro" id="IPR018097">
    <property type="entry name" value="EGF_Ca-bd_CS"/>
</dbReference>
<keyword evidence="4 5" id="KW-1015">Disulfide bond</keyword>
<evidence type="ECO:0000256" key="5">
    <source>
        <dbReference type="PROSITE-ProRule" id="PRU00076"/>
    </source>
</evidence>
<name>A0ABN8NNW4_9CNID</name>
<evidence type="ECO:0000256" key="1">
    <source>
        <dbReference type="ARBA" id="ARBA00022536"/>
    </source>
</evidence>